<dbReference type="SMART" id="SM00722">
    <property type="entry name" value="CASH"/>
    <property type="match status" value="2"/>
</dbReference>
<dbReference type="InterPro" id="IPR006626">
    <property type="entry name" value="PbH1"/>
</dbReference>
<dbReference type="SMART" id="SM00382">
    <property type="entry name" value="AAA"/>
    <property type="match status" value="1"/>
</dbReference>
<comment type="caution">
    <text evidence="8">The sequence shown here is derived from an EMBL/GenBank/DDBJ whole genome shotgun (WGS) entry which is preliminary data.</text>
</comment>
<evidence type="ECO:0000313" key="9">
    <source>
        <dbReference type="Proteomes" id="UP000308697"/>
    </source>
</evidence>
<dbReference type="RefSeq" id="WP_136743536.1">
    <property type="nucleotide sequence ID" value="NZ_SUMB01000013.1"/>
</dbReference>
<evidence type="ECO:0000256" key="3">
    <source>
        <dbReference type="ARBA" id="ARBA00022741"/>
    </source>
</evidence>
<dbReference type="EMBL" id="SUMB01000013">
    <property type="protein sequence ID" value="TJZ44072.1"/>
    <property type="molecule type" value="Genomic_DNA"/>
</dbReference>
<feature type="region of interest" description="Disordered" evidence="5">
    <location>
        <begin position="477"/>
        <end position="501"/>
    </location>
</feature>
<gene>
    <name evidence="8" type="ORF">FCH28_31195</name>
</gene>
<dbReference type="InterPro" id="IPR050773">
    <property type="entry name" value="CbxX/CfxQ_RuBisCO_ESX"/>
</dbReference>
<dbReference type="GO" id="GO:0016887">
    <property type="term" value="F:ATP hydrolysis activity"/>
    <property type="evidence" value="ECO:0007669"/>
    <property type="project" value="InterPro"/>
</dbReference>
<dbReference type="InterPro" id="IPR000641">
    <property type="entry name" value="CbxX/CfxQ"/>
</dbReference>
<dbReference type="PANTHER" id="PTHR43392">
    <property type="entry name" value="AAA-TYPE ATPASE FAMILY PROTEIN / ANKYRIN REPEAT FAMILY PROTEIN"/>
    <property type="match status" value="1"/>
</dbReference>
<feature type="domain" description="Carbohydrate-binding/sugar hydrolysis" evidence="7">
    <location>
        <begin position="41"/>
        <end position="172"/>
    </location>
</feature>
<dbReference type="InterPro" id="IPR003593">
    <property type="entry name" value="AAA+_ATPase"/>
</dbReference>
<evidence type="ECO:0000256" key="1">
    <source>
        <dbReference type="ARBA" id="ARBA00010378"/>
    </source>
</evidence>
<accession>A0A4U0MU40</accession>
<dbReference type="CDD" id="cd00009">
    <property type="entry name" value="AAA"/>
    <property type="match status" value="1"/>
</dbReference>
<name>A0A4U0MU40_9ACTN</name>
<dbReference type="Pfam" id="PF00004">
    <property type="entry name" value="AAA"/>
    <property type="match status" value="1"/>
</dbReference>
<dbReference type="SMART" id="SM00710">
    <property type="entry name" value="PbH1"/>
    <property type="match status" value="12"/>
</dbReference>
<keyword evidence="3" id="KW-0547">Nucleotide-binding</keyword>
<keyword evidence="2" id="KW-0677">Repeat</keyword>
<dbReference type="FunFam" id="3.40.50.300:FF:000216">
    <property type="entry name" value="Type VII secretion ATPase EccA"/>
    <property type="match status" value="1"/>
</dbReference>
<keyword evidence="9" id="KW-1185">Reference proteome</keyword>
<dbReference type="PANTHER" id="PTHR43392:SF2">
    <property type="entry name" value="AAA-TYPE ATPASE FAMILY PROTEIN _ ANKYRIN REPEAT FAMILY PROTEIN"/>
    <property type="match status" value="1"/>
</dbReference>
<dbReference type="InterPro" id="IPR011050">
    <property type="entry name" value="Pectin_lyase_fold/virulence"/>
</dbReference>
<dbReference type="Gene3D" id="2.160.20.10">
    <property type="entry name" value="Single-stranded right-handed beta-helix, Pectin lyase-like"/>
    <property type="match status" value="2"/>
</dbReference>
<comment type="similarity">
    <text evidence="1">Belongs to the CbxX/CfxQ family.</text>
</comment>
<sequence>MAQGSVQVTHSGTSRWRRRTGEYSSLAAALEAAGDGDVLTVPAGTYRENLVLVRAVTLRGPEGARGSVRIAPADGVALTIRASATVHDLHLEATDSASPALLVEDGSPELADLRVVTRSASGIEVRGGARPTVRRCTVDNAGGVGISVLDGAGGVFEDCEVVAAGQAGVAVRGGGHPRLENCRIHHASGAGLSINGEGSAVEAVGCELYEIKGAGIQVAARATGHLTDCTVHRTSADGVTLDTDAVLTLADCDIHDIPENAVDLRSRSVLTLTRSKVRHFGRNGLSVWDPGTRVDANQCEIHDSTGDYPAVWVSDGATAVLDSTRVHDVPDALFVLDRGSRADVVDSDISQVRNTAVSVSDGATVQLDDCRIRETATGAWFRDHGSGGTLANCTIDGAQTGVIVTKGADPTIEGCTVSAPAEAGFYVSAEGRGTFNGCRVTGSSGFGFHVIDGCRTTLTRCRTERCARGGYEFAEGAGGQGDGPTVTDCTSDESRAAPAPSVGALPAVQTATQTAGLLGSVPGVPAQRAPQAVPAVAEPAVVSRPSDEVLGELDTLVGLDSVKREVRSLINMIEVGRRRQEAGLKAASVRRHLVFTGSPGTGKTTVARLYGEILASLGVLQRGHLVEVARVDLVGEHIGSTAIRTQEAFDRARGGVLFIDEAYALSPEDSGRDFGKEAIDTLVKLMEDHREAVVVIVAGYTAEMERFLSVNPGVASRFSRTITFGDYTPEELLRIVEQQGEEHEYRLAEGAGEALLTYFTELPKGPSFGNGRTARQTFEAMVERHAGRVAQLADPSTDDLTLLYAEDLPEPS</sequence>
<dbReference type="InterPro" id="IPR006633">
    <property type="entry name" value="Carb-bd_sugar_hydrolysis-dom"/>
</dbReference>
<dbReference type="SUPFAM" id="SSF52540">
    <property type="entry name" value="P-loop containing nucleoside triphosphate hydrolases"/>
    <property type="match status" value="1"/>
</dbReference>
<dbReference type="Pfam" id="PF13229">
    <property type="entry name" value="Beta_helix"/>
    <property type="match status" value="2"/>
</dbReference>
<reference evidence="8 9" key="1">
    <citation type="submission" date="2019-04" db="EMBL/GenBank/DDBJ databases">
        <title>Streptomyces piniterrae sp. nov., a heliquinomycin-producing actinomycete isolated from rhizosphere soil of Pinus yunnanensis.</title>
        <authorList>
            <person name="Zhuang X."/>
            <person name="Zhao J."/>
        </authorList>
    </citation>
    <scope>NUCLEOTIDE SEQUENCE [LARGE SCALE GENOMIC DNA]</scope>
    <source>
        <strain evidence="9">jys28</strain>
    </source>
</reference>
<dbReference type="PRINTS" id="PR00819">
    <property type="entry name" value="CBXCFQXSUPER"/>
</dbReference>
<dbReference type="SUPFAM" id="SSF51126">
    <property type="entry name" value="Pectin lyase-like"/>
    <property type="match status" value="3"/>
</dbReference>
<evidence type="ECO:0000256" key="2">
    <source>
        <dbReference type="ARBA" id="ARBA00022737"/>
    </source>
</evidence>
<dbReference type="Proteomes" id="UP000308697">
    <property type="component" value="Unassembled WGS sequence"/>
</dbReference>
<dbReference type="Gene3D" id="3.40.50.300">
    <property type="entry name" value="P-loop containing nucleotide triphosphate hydrolases"/>
    <property type="match status" value="1"/>
</dbReference>
<evidence type="ECO:0000256" key="4">
    <source>
        <dbReference type="ARBA" id="ARBA00022840"/>
    </source>
</evidence>
<keyword evidence="4" id="KW-0067">ATP-binding</keyword>
<evidence type="ECO:0000256" key="5">
    <source>
        <dbReference type="SAM" id="MobiDB-lite"/>
    </source>
</evidence>
<dbReference type="GO" id="GO:0005524">
    <property type="term" value="F:ATP binding"/>
    <property type="evidence" value="ECO:0007669"/>
    <property type="project" value="UniProtKB-KW"/>
</dbReference>
<dbReference type="Gene3D" id="1.10.8.60">
    <property type="match status" value="1"/>
</dbReference>
<organism evidence="8 9">
    <name type="scientific">Streptomyces piniterrae</name>
    <dbReference type="NCBI Taxonomy" id="2571125"/>
    <lineage>
        <taxon>Bacteria</taxon>
        <taxon>Bacillati</taxon>
        <taxon>Actinomycetota</taxon>
        <taxon>Actinomycetes</taxon>
        <taxon>Kitasatosporales</taxon>
        <taxon>Streptomycetaceae</taxon>
        <taxon>Streptomyces</taxon>
    </lineage>
</organism>
<dbReference type="InterPro" id="IPR041627">
    <property type="entry name" value="AAA_lid_6"/>
</dbReference>
<dbReference type="InterPro" id="IPR003959">
    <property type="entry name" value="ATPase_AAA_core"/>
</dbReference>
<evidence type="ECO:0000259" key="7">
    <source>
        <dbReference type="SMART" id="SM00722"/>
    </source>
</evidence>
<dbReference type="AlphaFoldDB" id="A0A4U0MU40"/>
<dbReference type="OrthoDB" id="9806903at2"/>
<feature type="domain" description="AAA+ ATPase" evidence="6">
    <location>
        <begin position="589"/>
        <end position="728"/>
    </location>
</feature>
<protein>
    <submittedName>
        <fullName evidence="8">AAA family ATPase</fullName>
    </submittedName>
</protein>
<dbReference type="InterPro" id="IPR027417">
    <property type="entry name" value="P-loop_NTPase"/>
</dbReference>
<dbReference type="Pfam" id="PF17866">
    <property type="entry name" value="AAA_lid_6"/>
    <property type="match status" value="1"/>
</dbReference>
<dbReference type="InterPro" id="IPR012334">
    <property type="entry name" value="Pectin_lyas_fold"/>
</dbReference>
<evidence type="ECO:0000259" key="6">
    <source>
        <dbReference type="SMART" id="SM00382"/>
    </source>
</evidence>
<evidence type="ECO:0000313" key="8">
    <source>
        <dbReference type="EMBL" id="TJZ44072.1"/>
    </source>
</evidence>
<feature type="domain" description="Carbohydrate-binding/sugar hydrolysis" evidence="7">
    <location>
        <begin position="313"/>
        <end position="474"/>
    </location>
</feature>
<proteinExistence type="inferred from homology"/>
<dbReference type="InterPro" id="IPR039448">
    <property type="entry name" value="Beta_helix"/>
</dbReference>